<dbReference type="Proteomes" id="UP000007962">
    <property type="component" value="Chromosome"/>
</dbReference>
<sequence length="383" mass="39970">MTARSAPTDHPPTPAHDHPARGAVGHPAGTRATPDATRRLTGTALITSAVTTTLVGFFAAAPDLNPFLAEGNALGRALLPGPVLTWTLLAVALLGLATATAALLRPRSGDAGRLVAPVAALQVVAFGFLAQGAQTLSAAGYLMSLAVPVLVVWMAVQVFRTRPGWRIPIALGGVLAVVGIVVARDAFATQLGGVMSGFARERWGLLGVVIPLATATAWAGLALLRAWRRGSLHRATAWVTRHRRLFTVLAALGPLPYALARLTWLTPWAMFGGEGVPLSVKIQGLALSSGAWLGFFLTLGLILPWGERFPRWFPRRAGQPVPPAAAIIPGGIVAVMLSGAAIPLLLMMGASGAVLFPAWFWGPMLALAVWGYAGHRAGIDVSR</sequence>
<feature type="transmembrane region" description="Helical" evidence="2">
    <location>
        <begin position="40"/>
        <end position="61"/>
    </location>
</feature>
<keyword evidence="4" id="KW-1185">Reference proteome</keyword>
<keyword evidence="2" id="KW-0812">Transmembrane</keyword>
<feature type="transmembrane region" description="Helical" evidence="2">
    <location>
        <begin position="203"/>
        <end position="224"/>
    </location>
</feature>
<feature type="transmembrane region" description="Helical" evidence="2">
    <location>
        <begin position="111"/>
        <end position="130"/>
    </location>
</feature>
<evidence type="ECO:0000256" key="2">
    <source>
        <dbReference type="SAM" id="Phobius"/>
    </source>
</evidence>
<dbReference type="OrthoDB" id="2717873at2"/>
<dbReference type="EMBL" id="CP001618">
    <property type="protein sequence ID" value="ACQ82443.1"/>
    <property type="molecule type" value="Genomic_DNA"/>
</dbReference>
<dbReference type="HOGENOM" id="CLU_735029_0_0_11"/>
<feature type="transmembrane region" description="Helical" evidence="2">
    <location>
        <begin position="354"/>
        <end position="373"/>
    </location>
</feature>
<keyword evidence="2" id="KW-0472">Membrane</keyword>
<dbReference type="eggNOG" id="COG2197">
    <property type="taxonomic scope" value="Bacteria"/>
</dbReference>
<name>C5C6L9_BEUC1</name>
<feature type="transmembrane region" description="Helical" evidence="2">
    <location>
        <begin position="324"/>
        <end position="348"/>
    </location>
</feature>
<dbReference type="KEGG" id="bcv:Bcav_4205"/>
<feature type="transmembrane region" description="Helical" evidence="2">
    <location>
        <begin position="245"/>
        <end position="264"/>
    </location>
</feature>
<accession>C5C6L9</accession>
<reference evidence="3 4" key="1">
    <citation type="journal article" date="2009" name="Stand. Genomic Sci.">
        <title>Complete genome sequence of Beutenbergia cavernae type strain (HKI 0122).</title>
        <authorList>
            <person name="Land M."/>
            <person name="Pukall R."/>
            <person name="Abt B."/>
            <person name="Goker M."/>
            <person name="Rohde M."/>
            <person name="Glavina Del Rio T."/>
            <person name="Tice H."/>
            <person name="Copeland A."/>
            <person name="Cheng J.F."/>
            <person name="Lucas S."/>
            <person name="Chen F."/>
            <person name="Nolan M."/>
            <person name="Bruce D."/>
            <person name="Goodwin L."/>
            <person name="Pitluck S."/>
            <person name="Ivanova N."/>
            <person name="Mavromatis K."/>
            <person name="Ovchinnikova G."/>
            <person name="Pati A."/>
            <person name="Chen A."/>
            <person name="Palaniappan K."/>
            <person name="Hauser L."/>
            <person name="Chang Y.J."/>
            <person name="Jefferies C.C."/>
            <person name="Saunders E."/>
            <person name="Brettin T."/>
            <person name="Detter J.C."/>
            <person name="Han C."/>
            <person name="Chain P."/>
            <person name="Bristow J."/>
            <person name="Eisen J.A."/>
            <person name="Markowitz V."/>
            <person name="Hugenholtz P."/>
            <person name="Kyrpides N.C."/>
            <person name="Klenk H.P."/>
            <person name="Lapidus A."/>
        </authorList>
    </citation>
    <scope>NUCLEOTIDE SEQUENCE [LARGE SCALE GENOMIC DNA]</scope>
    <source>
        <strain evidence="4">ATCC BAA-8 / DSM 12333 / NBRC 16432</strain>
    </source>
</reference>
<dbReference type="AlphaFoldDB" id="C5C6L9"/>
<feature type="transmembrane region" description="Helical" evidence="2">
    <location>
        <begin position="284"/>
        <end position="303"/>
    </location>
</feature>
<dbReference type="RefSeq" id="WP_015884680.1">
    <property type="nucleotide sequence ID" value="NC_012669.1"/>
</dbReference>
<protein>
    <submittedName>
        <fullName evidence="3">Uncharacterized protein</fullName>
    </submittedName>
</protein>
<evidence type="ECO:0000313" key="3">
    <source>
        <dbReference type="EMBL" id="ACQ82443.1"/>
    </source>
</evidence>
<gene>
    <name evidence="3" type="ordered locus">Bcav_4205</name>
</gene>
<feature type="transmembrane region" description="Helical" evidence="2">
    <location>
        <begin position="163"/>
        <end position="183"/>
    </location>
</feature>
<evidence type="ECO:0000256" key="1">
    <source>
        <dbReference type="SAM" id="MobiDB-lite"/>
    </source>
</evidence>
<feature type="transmembrane region" description="Helical" evidence="2">
    <location>
        <begin position="81"/>
        <end position="104"/>
    </location>
</feature>
<evidence type="ECO:0000313" key="4">
    <source>
        <dbReference type="Proteomes" id="UP000007962"/>
    </source>
</evidence>
<keyword evidence="2" id="KW-1133">Transmembrane helix</keyword>
<proteinExistence type="predicted"/>
<organism evidence="3 4">
    <name type="scientific">Beutenbergia cavernae (strain ATCC BAA-8 / DSM 12333 / CCUG 43141 / JCM 11478 / NBRC 16432 / NCIMB 13614 / HKI 0122)</name>
    <dbReference type="NCBI Taxonomy" id="471853"/>
    <lineage>
        <taxon>Bacteria</taxon>
        <taxon>Bacillati</taxon>
        <taxon>Actinomycetota</taxon>
        <taxon>Actinomycetes</taxon>
        <taxon>Micrococcales</taxon>
        <taxon>Beutenbergiaceae</taxon>
        <taxon>Beutenbergia</taxon>
    </lineage>
</organism>
<feature type="transmembrane region" description="Helical" evidence="2">
    <location>
        <begin position="136"/>
        <end position="156"/>
    </location>
</feature>
<feature type="region of interest" description="Disordered" evidence="1">
    <location>
        <begin position="1"/>
        <end position="35"/>
    </location>
</feature>